<keyword evidence="3" id="KW-1185">Reference proteome</keyword>
<dbReference type="Pfam" id="PF00501">
    <property type="entry name" value="AMP-binding"/>
    <property type="match status" value="1"/>
</dbReference>
<comment type="caution">
    <text evidence="2">The sequence shown here is derived from an EMBL/GenBank/DDBJ whole genome shotgun (WGS) entry which is preliminary data.</text>
</comment>
<evidence type="ECO:0000259" key="1">
    <source>
        <dbReference type="Pfam" id="PF00501"/>
    </source>
</evidence>
<dbReference type="Proteomes" id="UP001437256">
    <property type="component" value="Unassembled WGS sequence"/>
</dbReference>
<feature type="domain" description="AMP-dependent synthetase/ligase" evidence="1">
    <location>
        <begin position="25"/>
        <end position="253"/>
    </location>
</feature>
<sequence>MVGLPTPDFYRPPLDGSLSIAEIYDWHVENNPNHPIFVYATGIHGGAINKISYSQFSNAYHRAGFLLARLSGIDPYGARDEYPVVGILSTADTITTYTAIVGLLRLGAVPFPISPRFSARVVAHLLKNARVAHLVVNNDQHLRSIADMAVSIIQDSNLVKIHSLPENKELYGDTWFPRLPQKTYLHSSPGIIIHSSSSTSEFPKVVPWTVGMQIQHARIPVPPNQILHNLSGATVSCHSIELFHTFGLLFLYWT</sequence>
<proteinExistence type="predicted"/>
<gene>
    <name evidence="2" type="ORF">AAF712_015889</name>
</gene>
<organism evidence="2 3">
    <name type="scientific">Marasmius tenuissimus</name>
    <dbReference type="NCBI Taxonomy" id="585030"/>
    <lineage>
        <taxon>Eukaryota</taxon>
        <taxon>Fungi</taxon>
        <taxon>Dikarya</taxon>
        <taxon>Basidiomycota</taxon>
        <taxon>Agaricomycotina</taxon>
        <taxon>Agaricomycetes</taxon>
        <taxon>Agaricomycetidae</taxon>
        <taxon>Agaricales</taxon>
        <taxon>Marasmiineae</taxon>
        <taxon>Marasmiaceae</taxon>
        <taxon>Marasmius</taxon>
    </lineage>
</organism>
<name>A0ABR2Z9M2_9AGAR</name>
<dbReference type="InterPro" id="IPR000873">
    <property type="entry name" value="AMP-dep_synth/lig_dom"/>
</dbReference>
<reference evidence="2 3" key="1">
    <citation type="submission" date="2024-05" db="EMBL/GenBank/DDBJ databases">
        <title>A draft genome resource for the thread blight pathogen Marasmius tenuissimus strain MS-2.</title>
        <authorList>
            <person name="Yulfo-Soto G.E."/>
            <person name="Baruah I.K."/>
            <person name="Amoako-Attah I."/>
            <person name="Bukari Y."/>
            <person name="Meinhardt L.W."/>
            <person name="Bailey B.A."/>
            <person name="Cohen S.P."/>
        </authorList>
    </citation>
    <scope>NUCLEOTIDE SEQUENCE [LARGE SCALE GENOMIC DNA]</scope>
    <source>
        <strain evidence="2 3">MS-2</strain>
    </source>
</reference>
<accession>A0ABR2Z9M2</accession>
<feature type="non-terminal residue" evidence="2">
    <location>
        <position position="254"/>
    </location>
</feature>
<evidence type="ECO:0000313" key="2">
    <source>
        <dbReference type="EMBL" id="KAL0057468.1"/>
    </source>
</evidence>
<dbReference type="SUPFAM" id="SSF56801">
    <property type="entry name" value="Acetyl-CoA synthetase-like"/>
    <property type="match status" value="1"/>
</dbReference>
<dbReference type="EMBL" id="JBBXMP010000526">
    <property type="protein sequence ID" value="KAL0057468.1"/>
    <property type="molecule type" value="Genomic_DNA"/>
</dbReference>
<dbReference type="InterPro" id="IPR042099">
    <property type="entry name" value="ANL_N_sf"/>
</dbReference>
<evidence type="ECO:0000313" key="3">
    <source>
        <dbReference type="Proteomes" id="UP001437256"/>
    </source>
</evidence>
<protein>
    <recommendedName>
        <fullName evidence="1">AMP-dependent synthetase/ligase domain-containing protein</fullName>
    </recommendedName>
</protein>
<dbReference type="Gene3D" id="3.40.50.12780">
    <property type="entry name" value="N-terminal domain of ligase-like"/>
    <property type="match status" value="1"/>
</dbReference>